<evidence type="ECO:0000313" key="6">
    <source>
        <dbReference type="Proteomes" id="UP000006757"/>
    </source>
</evidence>
<dbReference type="GO" id="GO:0005524">
    <property type="term" value="F:ATP binding"/>
    <property type="evidence" value="ECO:0007669"/>
    <property type="project" value="UniProtKB-KW"/>
</dbReference>
<feature type="region of interest" description="Disordered" evidence="3">
    <location>
        <begin position="228"/>
        <end position="260"/>
    </location>
</feature>
<dbReference type="PANTHER" id="PTHR24221:SF646">
    <property type="entry name" value="HAEMOLYSIN SECRETION ATP-BINDING PROTEIN"/>
    <property type="match status" value="1"/>
</dbReference>
<dbReference type="Gene3D" id="3.40.50.300">
    <property type="entry name" value="P-loop containing nucleotide triphosphate hydrolases"/>
    <property type="match status" value="2"/>
</dbReference>
<accession>K1W9U7</accession>
<dbReference type="InterPro" id="IPR017871">
    <property type="entry name" value="ABC_transporter-like_CS"/>
</dbReference>
<evidence type="ECO:0000313" key="5">
    <source>
        <dbReference type="EMBL" id="EKC98438.1"/>
    </source>
</evidence>
<dbReference type="GO" id="GO:0016887">
    <property type="term" value="F:ATP hydrolysis activity"/>
    <property type="evidence" value="ECO:0007669"/>
    <property type="project" value="InterPro"/>
</dbReference>
<feature type="domain" description="ABC transporter" evidence="4">
    <location>
        <begin position="1191"/>
        <end position="1451"/>
    </location>
</feature>
<feature type="region of interest" description="Disordered" evidence="3">
    <location>
        <begin position="581"/>
        <end position="602"/>
    </location>
</feature>
<dbReference type="SUPFAM" id="SSF52540">
    <property type="entry name" value="P-loop containing nucleoside triphosphate hydrolases"/>
    <property type="match status" value="2"/>
</dbReference>
<name>K1W9U7_TRIAC</name>
<dbReference type="InterPro" id="IPR003593">
    <property type="entry name" value="AAA+_ATPase"/>
</dbReference>
<dbReference type="eggNOG" id="KOG0057">
    <property type="taxonomic scope" value="Eukaryota"/>
</dbReference>
<keyword evidence="1" id="KW-0547">Nucleotide-binding</keyword>
<protein>
    <submittedName>
        <fullName evidence="5">Subtilin ATP binding cassette transporter, ABC protein SpaT</fullName>
    </submittedName>
</protein>
<dbReference type="InParanoid" id="K1W9U7"/>
<evidence type="ECO:0000259" key="4">
    <source>
        <dbReference type="PROSITE" id="PS50893"/>
    </source>
</evidence>
<dbReference type="GO" id="GO:0034040">
    <property type="term" value="F:ATPase-coupled lipid transmembrane transporter activity"/>
    <property type="evidence" value="ECO:0007669"/>
    <property type="project" value="TreeGrafter"/>
</dbReference>
<dbReference type="Pfam" id="PF00005">
    <property type="entry name" value="ABC_tran"/>
    <property type="match status" value="2"/>
</dbReference>
<feature type="compositionally biased region" description="Basic and acidic residues" evidence="3">
    <location>
        <begin position="244"/>
        <end position="253"/>
    </location>
</feature>
<keyword evidence="6" id="KW-1185">Reference proteome</keyword>
<organism evidence="5 6">
    <name type="scientific">Trichosporon asahii var. asahii (strain CBS 8904)</name>
    <name type="common">Yeast</name>
    <dbReference type="NCBI Taxonomy" id="1220162"/>
    <lineage>
        <taxon>Eukaryota</taxon>
        <taxon>Fungi</taxon>
        <taxon>Dikarya</taxon>
        <taxon>Basidiomycota</taxon>
        <taxon>Agaricomycotina</taxon>
        <taxon>Tremellomycetes</taxon>
        <taxon>Trichosporonales</taxon>
        <taxon>Trichosporonaceae</taxon>
        <taxon>Trichosporon</taxon>
    </lineage>
</organism>
<feature type="domain" description="ABC transporter" evidence="4">
    <location>
        <begin position="298"/>
        <end position="558"/>
    </location>
</feature>
<feature type="compositionally biased region" description="Basic and acidic residues" evidence="3">
    <location>
        <begin position="1137"/>
        <end position="1146"/>
    </location>
</feature>
<proteinExistence type="predicted"/>
<dbReference type="EMBL" id="AMBO01000391">
    <property type="protein sequence ID" value="EKC98438.1"/>
    <property type="molecule type" value="Genomic_DNA"/>
</dbReference>
<dbReference type="PANTHER" id="PTHR24221">
    <property type="entry name" value="ATP-BINDING CASSETTE SUB-FAMILY B"/>
    <property type="match status" value="1"/>
</dbReference>
<dbReference type="InterPro" id="IPR039421">
    <property type="entry name" value="Type_1_exporter"/>
</dbReference>
<feature type="region of interest" description="Disordered" evidence="3">
    <location>
        <begin position="1121"/>
        <end position="1153"/>
    </location>
</feature>
<dbReference type="Proteomes" id="UP000006757">
    <property type="component" value="Unassembled WGS sequence"/>
</dbReference>
<dbReference type="PROSITE" id="PS00211">
    <property type="entry name" value="ABC_TRANSPORTER_1"/>
    <property type="match status" value="2"/>
</dbReference>
<dbReference type="InterPro" id="IPR003439">
    <property type="entry name" value="ABC_transporter-like_ATP-bd"/>
</dbReference>
<comment type="caution">
    <text evidence="5">The sequence shown here is derived from an EMBL/GenBank/DDBJ whole genome shotgun (WGS) entry which is preliminary data.</text>
</comment>
<evidence type="ECO:0000256" key="1">
    <source>
        <dbReference type="ARBA" id="ARBA00022741"/>
    </source>
</evidence>
<dbReference type="InterPro" id="IPR027417">
    <property type="entry name" value="P-loop_NTPase"/>
</dbReference>
<gene>
    <name evidence="5" type="ORF">A1Q2_07452</name>
</gene>
<dbReference type="HOGENOM" id="CLU_250965_0_0_1"/>
<evidence type="ECO:0000256" key="2">
    <source>
        <dbReference type="ARBA" id="ARBA00022840"/>
    </source>
</evidence>
<evidence type="ECO:0000256" key="3">
    <source>
        <dbReference type="SAM" id="MobiDB-lite"/>
    </source>
</evidence>
<dbReference type="CDD" id="cd03228">
    <property type="entry name" value="ABCC_MRP_Like"/>
    <property type="match status" value="2"/>
</dbReference>
<keyword evidence="2" id="KW-0067">ATP-binding</keyword>
<dbReference type="SMART" id="SM00382">
    <property type="entry name" value="AAA"/>
    <property type="match status" value="2"/>
</dbReference>
<dbReference type="STRING" id="1220162.K1W9U7"/>
<reference evidence="5 6" key="1">
    <citation type="journal article" date="2012" name="Eukaryot. Cell">
        <title>Genome sequence of the Trichosporon asahii environmental strain CBS 8904.</title>
        <authorList>
            <person name="Yang R.Y."/>
            <person name="Li H.T."/>
            <person name="Zhu H."/>
            <person name="Zhou G.P."/>
            <person name="Wang M."/>
            <person name="Wang L."/>
        </authorList>
    </citation>
    <scope>NUCLEOTIDE SEQUENCE [LARGE SCALE GENOMIC DNA]</scope>
    <source>
        <strain evidence="5 6">CBS 8904</strain>
    </source>
</reference>
<dbReference type="PROSITE" id="PS50893">
    <property type="entry name" value="ABC_TRANSPORTER_2"/>
    <property type="match status" value="2"/>
</dbReference>
<sequence>MVHAARVARDGAHAVRVEARRGVGCMVAFLGVVELVHADQARVRKGYIDRCYARRAAGRRTVAWRDQGVLRDVDVVAVCALAGHLVDIASQLVYTFSRAAQYPRVRALNCCLVQLVRVVGRRAGRHSAQRSTLTQAIVHTIKVQDEAESAGRSKERLYALNAFLAREGHLADDAMDLKKLREAAEAESTSTDDLIEMKRDTKLATEPMVGLGLELGTDVDGLEMTSLGSGKDMANKSADAAEAAPKKTDDMDKAPATSTPVDKRISLISEEERSVFRVDSGVGSLASEADDNRSGMVVSLSNVTVSYPDGALAVKDVSLEIAAGETLAIVGHNGSGKTTLVKALLGLVSCDGTIKMNGVRVQDLDPASIARRVATVFQSTIKHGLTLREEINIGSLTTPSILPRAVKRGGATPILDRVDLDTTLAACTREHAEKYYKLTRDDVAIGDFHKRARNDTYLSGGEWQRVALSRAFMRAHADLIVFDEPTAALDPRAESELFENLLSLGKRHECTTIFISHGFGNVRRADKIAFMERGRIVEYGTHEELVALNGRYNEFYSLQANRFNPPLIVVIPPSGLSLDNPSLPSLPHSSPPPLKFSSEDARPDISSSTVDIYEAIGLIFSLDLASLLNTGNRSTDAMLTKFTLPKQYDGDPVTKRLWLQSRRNSAGEVIPAGQARSFTLANVRIGFDALCILIPRLFDLMRSPEYADALRLFLEYFSIIVASALLPSLSMWTTTKLMDLAETSLTGGDVSVSLATWTAGMVIMVRILSHVTRSREERLDRRLSELYSWKIERAYLSLKLSEHPAGPRDDDRVAMLHEAAVHAGKERAYDANGSGRWMLSEPKYRVRSLCLLFKRVLGISSELSVAWVALGGSGVSGYALSIVFLPWLARAIQGLWPHQTYQEKRIRRSHEQRQLESLKHALDSVFRNHIDEIHMLQMREFLLEKWEQTVEGLAEVRETPASKSTTLIDSILSTLSWFLIATKLVSIDASLGSLLVIHHVMEDLNWRLSDFVDNTCDALNNVFFFLPYVAARDDENNRAALIDYETTRGRIASPAAKERLLQRIAESMDLKKLREAAEAESTSTDDLIEMKRDTKLATEPMVGLGLELGTDVDGLEMTSLGSGKDMANKSADAAEAAPKKTDDMDKAPATSTPVDKRISLISEEERSVFRVDSGVGSLASEADDNRSGMVVSLSNVTVSYPDGALAVKDVSLEIAAGETLAIVGHNGSGKTTLVKALLGLVSCDGTIKMNGVRVQDLDPASIARRVATVFQSTIKHGLTLREEINIGSLTTPSILPRAVKRGGATPILDRVDLDTTLAACTREHAEKYYKLTRDDVAIGDFHKRARNDTYLSGGEWQRVALSRAFMRAHADLIVFDEPTAALDPRAESELFENLLSLGKRHECTTIFISHGFGNVRRADKIAFMERGRIVEYGTHEELVALNGRYNEFYSLQANRFK</sequence>